<name>A0A1W2CL49_9FIRM</name>
<dbReference type="RefSeq" id="WP_084235484.1">
    <property type="nucleotide sequence ID" value="NZ_FWXW01000010.1"/>
</dbReference>
<keyword evidence="2 5" id="KW-0812">Transmembrane</keyword>
<dbReference type="AlphaFoldDB" id="A0A1W2CL49"/>
<dbReference type="InterPro" id="IPR021147">
    <property type="entry name" value="DUF697"/>
</dbReference>
<dbReference type="GO" id="GO:0016020">
    <property type="term" value="C:membrane"/>
    <property type="evidence" value="ECO:0007669"/>
    <property type="project" value="UniProtKB-SubCell"/>
</dbReference>
<sequence length="346" mass="37917">MSKKIDTAEDTAGLFDKKPYISLLTAVAAILLISFAIIMINQAAQLVSLAMSVHSVFGKALFIFFLLLALTAVLGTLLILLKLDKPLAIPDETDQAAYSLYLSQLKKRLMKNKYLKSQNYVWDGAKSDLESVDEALGQLDRKSQSIIKKYSSAVFITTAVSQNGSLDGVFVFITIIKLIWQVSMLYRQRPAVRELIKLYSNVFATALLARQIDDIDIMAEQLEPVLSAFLGGTVGNMVPGVSYIGSFVADCILEGGLNTLLTLRVGLIAQKYCRSMVKAEPKTLGKTATVQACAMLGDIVLENSKRITNALLKAMRNATISPFVKGKNKISEAFEKKFSERAKPSV</sequence>
<evidence type="ECO:0000256" key="5">
    <source>
        <dbReference type="SAM" id="Phobius"/>
    </source>
</evidence>
<evidence type="ECO:0000313" key="7">
    <source>
        <dbReference type="Proteomes" id="UP000192790"/>
    </source>
</evidence>
<evidence type="ECO:0000256" key="4">
    <source>
        <dbReference type="ARBA" id="ARBA00023136"/>
    </source>
</evidence>
<dbReference type="Proteomes" id="UP000192790">
    <property type="component" value="Unassembled WGS sequence"/>
</dbReference>
<accession>A0A1W2CL49</accession>
<keyword evidence="3 5" id="KW-1133">Transmembrane helix</keyword>
<dbReference type="Pfam" id="PF05128">
    <property type="entry name" value="DUF697"/>
    <property type="match status" value="1"/>
</dbReference>
<organism evidence="6 7">
    <name type="scientific">Papillibacter cinnamivorans DSM 12816</name>
    <dbReference type="NCBI Taxonomy" id="1122930"/>
    <lineage>
        <taxon>Bacteria</taxon>
        <taxon>Bacillati</taxon>
        <taxon>Bacillota</taxon>
        <taxon>Clostridia</taxon>
        <taxon>Eubacteriales</taxon>
        <taxon>Oscillospiraceae</taxon>
        <taxon>Papillibacter</taxon>
    </lineage>
</organism>
<evidence type="ECO:0000313" key="6">
    <source>
        <dbReference type="EMBL" id="SMC85714.1"/>
    </source>
</evidence>
<dbReference type="OrthoDB" id="384184at2"/>
<dbReference type="EMBL" id="FWXW01000010">
    <property type="protein sequence ID" value="SMC85714.1"/>
    <property type="molecule type" value="Genomic_DNA"/>
</dbReference>
<gene>
    <name evidence="6" type="ORF">SAMN02745168_0062</name>
</gene>
<reference evidence="6 7" key="1">
    <citation type="submission" date="2017-04" db="EMBL/GenBank/DDBJ databases">
        <authorList>
            <person name="Afonso C.L."/>
            <person name="Miller P.J."/>
            <person name="Scott M.A."/>
            <person name="Spackman E."/>
            <person name="Goraichik I."/>
            <person name="Dimitrov K.M."/>
            <person name="Suarez D.L."/>
            <person name="Swayne D.E."/>
        </authorList>
    </citation>
    <scope>NUCLEOTIDE SEQUENCE [LARGE SCALE GENOMIC DNA]</scope>
    <source>
        <strain evidence="6 7">DSM 12816</strain>
    </source>
</reference>
<dbReference type="STRING" id="1122930.SAMN02745168_0062"/>
<keyword evidence="7" id="KW-1185">Reference proteome</keyword>
<evidence type="ECO:0000256" key="1">
    <source>
        <dbReference type="ARBA" id="ARBA00004141"/>
    </source>
</evidence>
<feature type="transmembrane region" description="Helical" evidence="5">
    <location>
        <begin position="61"/>
        <end position="81"/>
    </location>
</feature>
<evidence type="ECO:0000256" key="2">
    <source>
        <dbReference type="ARBA" id="ARBA00022692"/>
    </source>
</evidence>
<evidence type="ECO:0008006" key="8">
    <source>
        <dbReference type="Google" id="ProtNLM"/>
    </source>
</evidence>
<comment type="subcellular location">
    <subcellularLocation>
        <location evidence="1">Membrane</location>
        <topology evidence="1">Multi-pass membrane protein</topology>
    </subcellularLocation>
</comment>
<protein>
    <recommendedName>
        <fullName evidence="8">TIGR01620 family protein</fullName>
    </recommendedName>
</protein>
<feature type="transmembrane region" description="Helical" evidence="5">
    <location>
        <begin position="20"/>
        <end position="40"/>
    </location>
</feature>
<keyword evidence="4 5" id="KW-0472">Membrane</keyword>
<evidence type="ECO:0000256" key="3">
    <source>
        <dbReference type="ARBA" id="ARBA00022989"/>
    </source>
</evidence>
<proteinExistence type="predicted"/>